<proteinExistence type="predicted"/>
<feature type="transmembrane region" description="Helical" evidence="2">
    <location>
        <begin position="195"/>
        <end position="216"/>
    </location>
</feature>
<dbReference type="Proteomes" id="UP000799778">
    <property type="component" value="Unassembled WGS sequence"/>
</dbReference>
<reference evidence="4" key="1">
    <citation type="journal article" date="2020" name="Stud. Mycol.">
        <title>101 Dothideomycetes genomes: a test case for predicting lifestyles and emergence of pathogens.</title>
        <authorList>
            <person name="Haridas S."/>
            <person name="Albert R."/>
            <person name="Binder M."/>
            <person name="Bloem J."/>
            <person name="Labutti K."/>
            <person name="Salamov A."/>
            <person name="Andreopoulos B."/>
            <person name="Baker S."/>
            <person name="Barry K."/>
            <person name="Bills G."/>
            <person name="Bluhm B."/>
            <person name="Cannon C."/>
            <person name="Castanera R."/>
            <person name="Culley D."/>
            <person name="Daum C."/>
            <person name="Ezra D."/>
            <person name="Gonzalez J."/>
            <person name="Henrissat B."/>
            <person name="Kuo A."/>
            <person name="Liang C."/>
            <person name="Lipzen A."/>
            <person name="Lutzoni F."/>
            <person name="Magnuson J."/>
            <person name="Mondo S."/>
            <person name="Nolan M."/>
            <person name="Ohm R."/>
            <person name="Pangilinan J."/>
            <person name="Park H.-J."/>
            <person name="Ramirez L."/>
            <person name="Alfaro M."/>
            <person name="Sun H."/>
            <person name="Tritt A."/>
            <person name="Yoshinaga Y."/>
            <person name="Zwiers L.-H."/>
            <person name="Turgeon B."/>
            <person name="Goodwin S."/>
            <person name="Spatafora J."/>
            <person name="Crous P."/>
            <person name="Grigoriev I."/>
        </authorList>
    </citation>
    <scope>NUCLEOTIDE SEQUENCE</scope>
    <source>
        <strain evidence="4">CBS 175.79</strain>
    </source>
</reference>
<evidence type="ECO:0000259" key="3">
    <source>
        <dbReference type="Pfam" id="PF14342"/>
    </source>
</evidence>
<evidence type="ECO:0000313" key="4">
    <source>
        <dbReference type="EMBL" id="KAF2012810.1"/>
    </source>
</evidence>
<dbReference type="GeneID" id="54288637"/>
<dbReference type="Pfam" id="PF14342">
    <property type="entry name" value="DUF4396"/>
    <property type="match status" value="1"/>
</dbReference>
<dbReference type="InterPro" id="IPR025509">
    <property type="entry name" value="DUF4396"/>
</dbReference>
<keyword evidence="2" id="KW-1133">Transmembrane helix</keyword>
<dbReference type="EMBL" id="ML978072">
    <property type="protein sequence ID" value="KAF2012810.1"/>
    <property type="molecule type" value="Genomic_DNA"/>
</dbReference>
<dbReference type="RefSeq" id="XP_033381149.1">
    <property type="nucleotide sequence ID" value="XM_033531240.1"/>
</dbReference>
<protein>
    <recommendedName>
        <fullName evidence="3">DUF4396 domain-containing protein</fullName>
    </recommendedName>
</protein>
<dbReference type="OrthoDB" id="2128064at2759"/>
<dbReference type="AlphaFoldDB" id="A0A6A5XJ77"/>
<keyword evidence="5" id="KW-1185">Reference proteome</keyword>
<feature type="transmembrane region" description="Helical" evidence="2">
    <location>
        <begin position="120"/>
        <end position="140"/>
    </location>
</feature>
<name>A0A6A5XJ77_9PLEO</name>
<gene>
    <name evidence="4" type="ORF">BU24DRAFT_453144</name>
</gene>
<accession>A0A6A5XJ77</accession>
<keyword evidence="2" id="KW-0812">Transmembrane</keyword>
<organism evidence="4 5">
    <name type="scientific">Aaosphaeria arxii CBS 175.79</name>
    <dbReference type="NCBI Taxonomy" id="1450172"/>
    <lineage>
        <taxon>Eukaryota</taxon>
        <taxon>Fungi</taxon>
        <taxon>Dikarya</taxon>
        <taxon>Ascomycota</taxon>
        <taxon>Pezizomycotina</taxon>
        <taxon>Dothideomycetes</taxon>
        <taxon>Pleosporomycetidae</taxon>
        <taxon>Pleosporales</taxon>
        <taxon>Pleosporales incertae sedis</taxon>
        <taxon>Aaosphaeria</taxon>
    </lineage>
</organism>
<keyword evidence="2" id="KW-0472">Membrane</keyword>
<evidence type="ECO:0000256" key="2">
    <source>
        <dbReference type="SAM" id="Phobius"/>
    </source>
</evidence>
<feature type="transmembrane region" description="Helical" evidence="2">
    <location>
        <begin position="152"/>
        <end position="175"/>
    </location>
</feature>
<feature type="region of interest" description="Disordered" evidence="1">
    <location>
        <begin position="46"/>
        <end position="67"/>
    </location>
</feature>
<sequence length="226" mass="24966">MFTRRPIQTLFVRHRYLQPASTSPFSPRKSQFTLCPIVHLSTSPLRPQCTKSNSPPAKPRTTQCQHKQNQASTISPWTLEFWSSTPTLKRACINTFRCLVGCTTGDFSAMWYLQAFHPELGMGGIMGISMLSGITTSILLETVLLHRGRDAMPWVTAAQTAVGMSMISMLTMELAENAVDFHLTGGVVKVGDPGFWGAAGVAMGAGFVAPLPYNYWRLRKWGRGCH</sequence>
<feature type="domain" description="DUF4396" evidence="3">
    <location>
        <begin position="89"/>
        <end position="220"/>
    </location>
</feature>
<evidence type="ECO:0000313" key="5">
    <source>
        <dbReference type="Proteomes" id="UP000799778"/>
    </source>
</evidence>
<evidence type="ECO:0000256" key="1">
    <source>
        <dbReference type="SAM" id="MobiDB-lite"/>
    </source>
</evidence>